<dbReference type="AlphaFoldDB" id="A0A5M4FI00"/>
<feature type="transmembrane region" description="Helical" evidence="1">
    <location>
        <begin position="165"/>
        <end position="185"/>
    </location>
</feature>
<comment type="caution">
    <text evidence="2">The sequence shown here is derived from an EMBL/GenBank/DDBJ whole genome shotgun (WGS) entry which is preliminary data.</text>
</comment>
<feature type="transmembrane region" description="Helical" evidence="1">
    <location>
        <begin position="48"/>
        <end position="66"/>
    </location>
</feature>
<evidence type="ECO:0000313" key="3">
    <source>
        <dbReference type="Proteomes" id="UP000380867"/>
    </source>
</evidence>
<organism evidence="2 3">
    <name type="scientific">Aeromicrobium ginsengisoli</name>
    <dbReference type="NCBI Taxonomy" id="363867"/>
    <lineage>
        <taxon>Bacteria</taxon>
        <taxon>Bacillati</taxon>
        <taxon>Actinomycetota</taxon>
        <taxon>Actinomycetes</taxon>
        <taxon>Propionibacteriales</taxon>
        <taxon>Nocardioidaceae</taxon>
        <taxon>Aeromicrobium</taxon>
    </lineage>
</organism>
<evidence type="ECO:0000313" key="2">
    <source>
        <dbReference type="EMBL" id="KAA1399588.1"/>
    </source>
</evidence>
<feature type="transmembrane region" description="Helical" evidence="1">
    <location>
        <begin position="78"/>
        <end position="95"/>
    </location>
</feature>
<dbReference type="RefSeq" id="WP_149687725.1">
    <property type="nucleotide sequence ID" value="NZ_SDPQ02000001.1"/>
</dbReference>
<keyword evidence="3" id="KW-1185">Reference proteome</keyword>
<protein>
    <submittedName>
        <fullName evidence="2">Uncharacterized protein</fullName>
    </submittedName>
</protein>
<accession>A0A5M4FI00</accession>
<keyword evidence="1" id="KW-0472">Membrane</keyword>
<dbReference type="OrthoDB" id="3790499at2"/>
<reference evidence="2" key="1">
    <citation type="submission" date="2019-09" db="EMBL/GenBank/DDBJ databases">
        <authorList>
            <person name="Li J."/>
        </authorList>
    </citation>
    <scope>NUCLEOTIDE SEQUENCE [LARGE SCALE GENOMIC DNA]</scope>
    <source>
        <strain evidence="2">JCM 14732</strain>
    </source>
</reference>
<feature type="transmembrane region" description="Helical" evidence="1">
    <location>
        <begin position="115"/>
        <end position="135"/>
    </location>
</feature>
<feature type="transmembrane region" description="Helical" evidence="1">
    <location>
        <begin position="21"/>
        <end position="42"/>
    </location>
</feature>
<name>A0A5M4FI00_9ACTN</name>
<evidence type="ECO:0000256" key="1">
    <source>
        <dbReference type="SAM" id="Phobius"/>
    </source>
</evidence>
<dbReference type="EMBL" id="SDPQ02000001">
    <property type="protein sequence ID" value="KAA1399588.1"/>
    <property type="molecule type" value="Genomic_DNA"/>
</dbReference>
<feature type="transmembrane region" description="Helical" evidence="1">
    <location>
        <begin position="142"/>
        <end position="159"/>
    </location>
</feature>
<keyword evidence="1" id="KW-0812">Transmembrane</keyword>
<keyword evidence="1" id="KW-1133">Transmembrane helix</keyword>
<dbReference type="Proteomes" id="UP000380867">
    <property type="component" value="Unassembled WGS sequence"/>
</dbReference>
<gene>
    <name evidence="2" type="ORF">ESP70_002145</name>
</gene>
<proteinExistence type="predicted"/>
<sequence length="187" mass="19619">MSIPTRTTTPPTLDSALTERLLNASLLLAPLAYIAVDSSYAVRGWDDGPTAAMHIIAAALYGIAAIKLVSMTSGRTQAILLVVAVLGVVGNAGVGENTLHVALGGNDLFDANGPANVFKTLGFFFPLTFLVAAFALRTRTPAWWPALLSLGAALFPIAHVANISWLAVIDAVLMLLALGTLTRVIRR</sequence>